<organism evidence="2 3">
    <name type="scientific">Drechslerella dactyloides</name>
    <name type="common">Nematode-trapping fungus</name>
    <name type="synonym">Arthrobotrys dactyloides</name>
    <dbReference type="NCBI Taxonomy" id="74499"/>
    <lineage>
        <taxon>Eukaryota</taxon>
        <taxon>Fungi</taxon>
        <taxon>Dikarya</taxon>
        <taxon>Ascomycota</taxon>
        <taxon>Pezizomycotina</taxon>
        <taxon>Orbiliomycetes</taxon>
        <taxon>Orbiliales</taxon>
        <taxon>Orbiliaceae</taxon>
        <taxon>Drechslerella</taxon>
    </lineage>
</organism>
<dbReference type="AlphaFoldDB" id="A0AAD6J3N3"/>
<reference evidence="2" key="1">
    <citation type="submission" date="2023-01" db="EMBL/GenBank/DDBJ databases">
        <title>The chitinases involved in constricting ring structure development in the nematode-trapping fungus Drechslerella dactyloides.</title>
        <authorList>
            <person name="Wang R."/>
            <person name="Zhang L."/>
            <person name="Tang P."/>
            <person name="Li S."/>
            <person name="Liang L."/>
        </authorList>
    </citation>
    <scope>NUCLEOTIDE SEQUENCE</scope>
    <source>
        <strain evidence="2">YMF1.00031</strain>
    </source>
</reference>
<sequence>MSTPTPQSQLQFPVKLVASKLAKDSWPSWYKADARDDESDSSGWRYHLEYQDRKSSFWVIRDPFAGAADAEGDLRWLLEDHAVKNPYWLKKASAVNEAIQEYGKTLYNQIRRPLEYVILGDSRLQRPRDILQGISICLLITGENSDHTIHALHWEALELQLDLDINIVRTVYPLTAQSEGVRGTTESINRHGVTASLGVPVGLVGEDEKMDIDTGDSNNEALLTDDRESESSSYSSTNANPPEFLPVGEVSTLRILFCTARSAAIPNADIEYRVIARTVHNNIIWQNEGDWLSDETVDMAFNLVALNSESKKTLSDILHDQEFFYVVLVTDMRSDCTIATELLWNTLPEAAQATPQSSDHTWKLDMCAWLLDYNPAAIKLLFGDLETGIQDDSSLTTMLDSLLMTGTPEHTKRSLIRLYESRFMKRVVAIWEEVASDSRIAGLLFLCLGCSTLRIRQDPKYLVKAFLSSHLIADWRKPIDLDFDITNIELGAEILSQLQELSNMRMYGDLLSHCRAYYTSILIRLESEGLIWRAGEDYFQVHPLLRPCALPICLIDSGPESYQELTKIFREQYQMASEDWELGDLLVLWSAKSSVDVPRDSPRYMLSTDLGNCLNVLCQPLLNSGSDSQWLRGFPWMLFIHTIIYLCASIDSRDVQSIDIFVEALATTFLRKWNLSKLEWPEVLERLQDPGSDEHDFLASNPLLDPRIGPFTAALVPLLRMKRYLSTDAITQILAGEATELYNELMSSTSKPNFDEDPMMVELLRGKFFIVGYNTGVEATRLEYLNTQFHRMQENLKKHFSSGVFSKLSNAYRAGVTKGIEKICRKLQSPLPVTGLTTVAECSAWALERGLELNIEEGIREPMPQELDGLAFPIIGLDEPQFDQMDAISGFPPSENQELERIGKETTASQDNQMVHWLIYYAHQSLRADNLGEAATAFQKARLHLMKIHPQIFDKSLSMTVERSNAFSSFFLESTALWGLGKRTEGRGLLLEMRDLCGGHLNCALDRHELWDKYRSMDLLFDEFGAGKDAEAPRYLERIEWAIEFISIHFEHTEEVENSVSDFLRNAHNLNRRARSDEITKPRDASERVEHRIFSFLFGQHSRGLVSTYSTHLGQQSRQFLRTVFDRIEEMVGVKRVDVARLLERVQSLHDSTRSYWQEGGKVSPHIAEIYVEAAKVLFGNLEDCRGFVHLTESEGKPLRKYFPWEKPEINPAGGALKHPEFDLNCLAGALGTQGGFNFNQSTEEDDNAKNYVDSVLTQK</sequence>
<keyword evidence="3" id="KW-1185">Reference proteome</keyword>
<evidence type="ECO:0000256" key="1">
    <source>
        <dbReference type="SAM" id="MobiDB-lite"/>
    </source>
</evidence>
<accession>A0AAD6J3N3</accession>
<feature type="region of interest" description="Disordered" evidence="1">
    <location>
        <begin position="210"/>
        <end position="241"/>
    </location>
</feature>
<dbReference type="EMBL" id="JAQGDS010000003">
    <property type="protein sequence ID" value="KAJ6262635.1"/>
    <property type="molecule type" value="Genomic_DNA"/>
</dbReference>
<proteinExistence type="predicted"/>
<evidence type="ECO:0000313" key="3">
    <source>
        <dbReference type="Proteomes" id="UP001221413"/>
    </source>
</evidence>
<comment type="caution">
    <text evidence="2">The sequence shown here is derived from an EMBL/GenBank/DDBJ whole genome shotgun (WGS) entry which is preliminary data.</text>
</comment>
<evidence type="ECO:0000313" key="2">
    <source>
        <dbReference type="EMBL" id="KAJ6262635.1"/>
    </source>
</evidence>
<name>A0AAD6J3N3_DREDA</name>
<gene>
    <name evidence="2" type="ORF">Dda_3447</name>
</gene>
<protein>
    <submittedName>
        <fullName evidence="2">Uncharacterized protein</fullName>
    </submittedName>
</protein>
<dbReference type="Proteomes" id="UP001221413">
    <property type="component" value="Unassembled WGS sequence"/>
</dbReference>